<sequence length="951" mass="104861">MPSASKTSGANGIQLTGYLYYNNEIENLKHLLNHLPNTIPVGTAHNFIDYVPDPEVVNDLGSEKSALNRDLEVSFGFRANNTVITFKSRGPHLEAVATVIRQNISGSGGDNILLVKWVDDLTCAAKAAFANANVPLPRKGAGTARKRAMQDELAEKEATKHQKTAENREKARRDATADRVKAVTQQGSVHWDFNDLRDIELPERSKKGAPTNSILDTFLIPCETISTGKRRDRCVGTGCKESWSYPRKSDRVYEHAANHCHGISDELQAEAKRNLKQGALSTVIAAATGTAAGGVGKKNFFAAFEEAGKADKKKADQLRRRENNLACLNWVCDAGLSLRSIDRPSARLFFTRLAPNHGIYSASTMASYIQREAARITADNIESLRVVSNLTISTDGGTMAGQQVYNIHITNPISRESYLIRGDEASGVSHTGKHIRDVLLKVMSQIGVENFAAVVSDNAGNVRVARELIQQDHPAILSLFDPPHHLSNLIKDICRIEHFKPVIERMRLLITFFSQSTYAATHLSALRVVLYINKGLEKIGKTRFGTMYYTAYSLIRCFEAIRMLFHLDIIHTTGSEELSKLAWMRSLPEILTFEMHLKQLISVLEPIARAIKCLESSHTTVGDVWKFYVAITAVLKTVFEENVVGIPVSVQQEIRGAVNARVEQMLGCNSVYLTGFFLDPDLVQSSILRSGVANQLDNSASSIPQNTGNSDVLSDSDLRAEIPAYVECGQFMLDLLYEEMNSGRYHPVFDRYNDSTEITDAFKSQCERFTRQRAPFNARNPAWTCLLDYYTALMADPDAAIFAFVASKIVSILPTSMPEERTMSFITKINSKDRSRQDAQTTIAMTQVHQDLRRRPEYVPRPTAKAAAKKTGPIMNWRSVDNLFTAENLPATAPTSTPATAPAPIVISDESDNDAAVPEATPMVGSGKNEVGLQLVDADDVVVGLSAVVHG</sequence>
<comment type="subcellular location">
    <subcellularLocation>
        <location evidence="1">Nucleus</location>
    </subcellularLocation>
</comment>
<evidence type="ECO:0000256" key="5">
    <source>
        <dbReference type="ARBA" id="ARBA00023242"/>
    </source>
</evidence>
<feature type="compositionally biased region" description="Basic and acidic residues" evidence="6">
    <location>
        <begin position="148"/>
        <end position="177"/>
    </location>
</feature>
<feature type="domain" description="DUF659" evidence="7">
    <location>
        <begin position="368"/>
        <end position="507"/>
    </location>
</feature>
<keyword evidence="4" id="KW-0862">Zinc</keyword>
<protein>
    <submittedName>
        <fullName evidence="8">DUF659 domain-containing protein</fullName>
    </submittedName>
</protein>
<evidence type="ECO:0000256" key="4">
    <source>
        <dbReference type="ARBA" id="ARBA00022833"/>
    </source>
</evidence>
<dbReference type="GO" id="GO:0008270">
    <property type="term" value="F:zinc ion binding"/>
    <property type="evidence" value="ECO:0007669"/>
    <property type="project" value="UniProtKB-KW"/>
</dbReference>
<organism evidence="8 9">
    <name type="scientific">Mycena indigotica</name>
    <dbReference type="NCBI Taxonomy" id="2126181"/>
    <lineage>
        <taxon>Eukaryota</taxon>
        <taxon>Fungi</taxon>
        <taxon>Dikarya</taxon>
        <taxon>Basidiomycota</taxon>
        <taxon>Agaricomycotina</taxon>
        <taxon>Agaricomycetes</taxon>
        <taxon>Agaricomycetidae</taxon>
        <taxon>Agaricales</taxon>
        <taxon>Marasmiineae</taxon>
        <taxon>Mycenaceae</taxon>
        <taxon>Mycena</taxon>
    </lineage>
</organism>
<keyword evidence="5" id="KW-0539">Nucleus</keyword>
<dbReference type="RefSeq" id="XP_037223747.1">
    <property type="nucleotide sequence ID" value="XM_037360862.1"/>
</dbReference>
<evidence type="ECO:0000256" key="2">
    <source>
        <dbReference type="ARBA" id="ARBA00022723"/>
    </source>
</evidence>
<keyword evidence="3" id="KW-0863">Zinc-finger</keyword>
<dbReference type="GeneID" id="59343378"/>
<dbReference type="PANTHER" id="PTHR46481">
    <property type="entry name" value="ZINC FINGER BED DOMAIN-CONTAINING PROTEIN 4"/>
    <property type="match status" value="1"/>
</dbReference>
<dbReference type="GO" id="GO:0005634">
    <property type="term" value="C:nucleus"/>
    <property type="evidence" value="ECO:0007669"/>
    <property type="project" value="UniProtKB-SubCell"/>
</dbReference>
<evidence type="ECO:0000256" key="3">
    <source>
        <dbReference type="ARBA" id="ARBA00022771"/>
    </source>
</evidence>
<evidence type="ECO:0000259" key="7">
    <source>
        <dbReference type="Pfam" id="PF04937"/>
    </source>
</evidence>
<dbReference type="SUPFAM" id="SSF53098">
    <property type="entry name" value="Ribonuclease H-like"/>
    <property type="match status" value="1"/>
</dbReference>
<evidence type="ECO:0000256" key="6">
    <source>
        <dbReference type="SAM" id="MobiDB-lite"/>
    </source>
</evidence>
<keyword evidence="9" id="KW-1185">Reference proteome</keyword>
<dbReference type="InterPro" id="IPR007021">
    <property type="entry name" value="DUF659"/>
</dbReference>
<dbReference type="Pfam" id="PF04937">
    <property type="entry name" value="DUF659"/>
    <property type="match status" value="1"/>
</dbReference>
<dbReference type="InterPro" id="IPR012337">
    <property type="entry name" value="RNaseH-like_sf"/>
</dbReference>
<evidence type="ECO:0000313" key="8">
    <source>
        <dbReference type="EMBL" id="KAF7310297.1"/>
    </source>
</evidence>
<name>A0A8H6T4M2_9AGAR</name>
<feature type="region of interest" description="Disordered" evidence="6">
    <location>
        <begin position="140"/>
        <end position="177"/>
    </location>
</feature>
<gene>
    <name evidence="8" type="ORF">MIND_00403700</name>
</gene>
<comment type="caution">
    <text evidence="8">The sequence shown here is derived from an EMBL/GenBank/DDBJ whole genome shotgun (WGS) entry which is preliminary data.</text>
</comment>
<dbReference type="AlphaFoldDB" id="A0A8H6T4M2"/>
<evidence type="ECO:0000256" key="1">
    <source>
        <dbReference type="ARBA" id="ARBA00004123"/>
    </source>
</evidence>
<reference evidence="8" key="1">
    <citation type="submission" date="2020-05" db="EMBL/GenBank/DDBJ databases">
        <title>Mycena genomes resolve the evolution of fungal bioluminescence.</title>
        <authorList>
            <person name="Tsai I.J."/>
        </authorList>
    </citation>
    <scope>NUCLEOTIDE SEQUENCE</scope>
    <source>
        <strain evidence="8">171206Taipei</strain>
    </source>
</reference>
<dbReference type="OrthoDB" id="3236755at2759"/>
<evidence type="ECO:0000313" key="9">
    <source>
        <dbReference type="Proteomes" id="UP000636479"/>
    </source>
</evidence>
<keyword evidence="2" id="KW-0479">Metal-binding</keyword>
<dbReference type="Proteomes" id="UP000636479">
    <property type="component" value="Unassembled WGS sequence"/>
</dbReference>
<dbReference type="EMBL" id="JACAZF010000003">
    <property type="protein sequence ID" value="KAF7310297.1"/>
    <property type="molecule type" value="Genomic_DNA"/>
</dbReference>
<proteinExistence type="predicted"/>
<dbReference type="PANTHER" id="PTHR46481:SF10">
    <property type="entry name" value="ZINC FINGER BED DOMAIN-CONTAINING PROTEIN 39"/>
    <property type="match status" value="1"/>
</dbReference>
<dbReference type="InterPro" id="IPR052035">
    <property type="entry name" value="ZnF_BED_domain_contain"/>
</dbReference>
<accession>A0A8H6T4M2</accession>